<proteinExistence type="predicted"/>
<dbReference type="EMBL" id="CM017623">
    <property type="protein sequence ID" value="TYH86659.1"/>
    <property type="molecule type" value="Genomic_DNA"/>
</dbReference>
<evidence type="ECO:0000313" key="2">
    <source>
        <dbReference type="Proteomes" id="UP000322667"/>
    </source>
</evidence>
<keyword evidence="2" id="KW-1185">Reference proteome</keyword>
<sequence>MHQVRIQGALMFIQTNRSQKSRKGTLFVHPFWNLQMASTLVFQGNMVKLHLQ</sequence>
<evidence type="ECO:0000313" key="1">
    <source>
        <dbReference type="EMBL" id="TYH86659.1"/>
    </source>
</evidence>
<accession>A0A5D2M671</accession>
<organism evidence="1 2">
    <name type="scientific">Gossypium tomentosum</name>
    <name type="common">Hawaiian cotton</name>
    <name type="synonym">Gossypium sandvicense</name>
    <dbReference type="NCBI Taxonomy" id="34277"/>
    <lineage>
        <taxon>Eukaryota</taxon>
        <taxon>Viridiplantae</taxon>
        <taxon>Streptophyta</taxon>
        <taxon>Embryophyta</taxon>
        <taxon>Tracheophyta</taxon>
        <taxon>Spermatophyta</taxon>
        <taxon>Magnoliopsida</taxon>
        <taxon>eudicotyledons</taxon>
        <taxon>Gunneridae</taxon>
        <taxon>Pentapetalae</taxon>
        <taxon>rosids</taxon>
        <taxon>malvids</taxon>
        <taxon>Malvales</taxon>
        <taxon>Malvaceae</taxon>
        <taxon>Malvoideae</taxon>
        <taxon>Gossypium</taxon>
    </lineage>
</organism>
<protein>
    <submittedName>
        <fullName evidence="1">Uncharacterized protein</fullName>
    </submittedName>
</protein>
<reference evidence="1 2" key="1">
    <citation type="submission" date="2019-07" db="EMBL/GenBank/DDBJ databases">
        <title>WGS assembly of Gossypium tomentosum.</title>
        <authorList>
            <person name="Chen Z.J."/>
            <person name="Sreedasyam A."/>
            <person name="Ando A."/>
            <person name="Song Q."/>
            <person name="De L."/>
            <person name="Hulse-Kemp A."/>
            <person name="Ding M."/>
            <person name="Ye W."/>
            <person name="Kirkbride R."/>
            <person name="Jenkins J."/>
            <person name="Plott C."/>
            <person name="Lovell J."/>
            <person name="Lin Y.-M."/>
            <person name="Vaughn R."/>
            <person name="Liu B."/>
            <person name="Li W."/>
            <person name="Simpson S."/>
            <person name="Scheffler B."/>
            <person name="Saski C."/>
            <person name="Grover C."/>
            <person name="Hu G."/>
            <person name="Conover J."/>
            <person name="Carlson J."/>
            <person name="Shu S."/>
            <person name="Boston L."/>
            <person name="Williams M."/>
            <person name="Peterson D."/>
            <person name="Mcgee K."/>
            <person name="Jones D."/>
            <person name="Wendel J."/>
            <person name="Stelly D."/>
            <person name="Grimwood J."/>
            <person name="Schmutz J."/>
        </authorList>
    </citation>
    <scope>NUCLEOTIDE SEQUENCE [LARGE SCALE GENOMIC DNA]</scope>
    <source>
        <strain evidence="1">7179.01</strain>
    </source>
</reference>
<gene>
    <name evidence="1" type="ORF">ES332_D01G060200v1</name>
</gene>
<name>A0A5D2M671_GOSTO</name>
<dbReference type="AlphaFoldDB" id="A0A5D2M671"/>
<dbReference type="Proteomes" id="UP000322667">
    <property type="component" value="Chromosome D01"/>
</dbReference>